<dbReference type="OrthoDB" id="4279at2"/>
<dbReference type="InterPro" id="IPR038371">
    <property type="entry name" value="Cu_polyphenol_OxRdtase_sf"/>
</dbReference>
<dbReference type="PANTHER" id="PTHR30616">
    <property type="entry name" value="UNCHARACTERIZED PROTEIN YFIH"/>
    <property type="match status" value="1"/>
</dbReference>
<accession>A0A3S0X0B8</accession>
<keyword evidence="5" id="KW-0378">Hydrolase</keyword>
<comment type="catalytic activity">
    <reaction evidence="1">
        <text>inosine + phosphate = alpha-D-ribose 1-phosphate + hypoxanthine</text>
        <dbReference type="Rhea" id="RHEA:27646"/>
        <dbReference type="ChEBI" id="CHEBI:17368"/>
        <dbReference type="ChEBI" id="CHEBI:17596"/>
        <dbReference type="ChEBI" id="CHEBI:43474"/>
        <dbReference type="ChEBI" id="CHEBI:57720"/>
        <dbReference type="EC" id="2.4.2.1"/>
    </reaction>
    <physiologicalReaction direction="left-to-right" evidence="1">
        <dbReference type="Rhea" id="RHEA:27647"/>
    </physiologicalReaction>
</comment>
<dbReference type="AlphaFoldDB" id="A0A3S0X0B8"/>
<evidence type="ECO:0000256" key="2">
    <source>
        <dbReference type="ARBA" id="ARBA00007353"/>
    </source>
</evidence>
<dbReference type="GO" id="GO:0017061">
    <property type="term" value="F:S-methyl-5-thioadenosine phosphorylase activity"/>
    <property type="evidence" value="ECO:0007669"/>
    <property type="project" value="UniProtKB-EC"/>
</dbReference>
<dbReference type="Gene3D" id="3.60.140.10">
    <property type="entry name" value="CNF1/YfiH-like putative cysteine hydrolases"/>
    <property type="match status" value="1"/>
</dbReference>
<dbReference type="GO" id="GO:0016787">
    <property type="term" value="F:hydrolase activity"/>
    <property type="evidence" value="ECO:0007669"/>
    <property type="project" value="UniProtKB-KW"/>
</dbReference>
<name>A0A3S0X0B8_9GAMM</name>
<comment type="catalytic activity">
    <reaction evidence="7">
        <text>adenosine + H2O + H(+) = inosine + NH4(+)</text>
        <dbReference type="Rhea" id="RHEA:24408"/>
        <dbReference type="ChEBI" id="CHEBI:15377"/>
        <dbReference type="ChEBI" id="CHEBI:15378"/>
        <dbReference type="ChEBI" id="CHEBI:16335"/>
        <dbReference type="ChEBI" id="CHEBI:17596"/>
        <dbReference type="ChEBI" id="CHEBI:28938"/>
        <dbReference type="EC" id="3.5.4.4"/>
    </reaction>
    <physiologicalReaction direction="left-to-right" evidence="7">
        <dbReference type="Rhea" id="RHEA:24409"/>
    </physiologicalReaction>
</comment>
<dbReference type="RefSeq" id="WP_126954944.1">
    <property type="nucleotide sequence ID" value="NZ_RZGR01000014.1"/>
</dbReference>
<dbReference type="PANTHER" id="PTHR30616:SF2">
    <property type="entry name" value="PURINE NUCLEOSIDE PHOSPHORYLASE LACC1"/>
    <property type="match status" value="1"/>
</dbReference>
<comment type="similarity">
    <text evidence="2 10">Belongs to the purine nucleoside phosphorylase YfiH/LACC1 family.</text>
</comment>
<evidence type="ECO:0000256" key="9">
    <source>
        <dbReference type="ARBA" id="ARBA00049893"/>
    </source>
</evidence>
<reference evidence="11 12" key="1">
    <citation type="submission" date="2018-12" db="EMBL/GenBank/DDBJ databases">
        <title>Legionella sp,whole genome shotgun sequence.</title>
        <authorList>
            <person name="Wu H."/>
        </authorList>
    </citation>
    <scope>NUCLEOTIDE SEQUENCE [LARGE SCALE GENOMIC DNA]</scope>
    <source>
        <strain evidence="12">km714</strain>
    </source>
</reference>
<dbReference type="SUPFAM" id="SSF64438">
    <property type="entry name" value="CNF1/YfiH-like putative cysteine hydrolases"/>
    <property type="match status" value="1"/>
</dbReference>
<organism evidence="11 12">
    <name type="scientific">Legionella septentrionalis</name>
    <dbReference type="NCBI Taxonomy" id="2498109"/>
    <lineage>
        <taxon>Bacteria</taxon>
        <taxon>Pseudomonadati</taxon>
        <taxon>Pseudomonadota</taxon>
        <taxon>Gammaproteobacteria</taxon>
        <taxon>Legionellales</taxon>
        <taxon>Legionellaceae</taxon>
        <taxon>Legionella</taxon>
    </lineage>
</organism>
<evidence type="ECO:0000256" key="3">
    <source>
        <dbReference type="ARBA" id="ARBA00022679"/>
    </source>
</evidence>
<comment type="catalytic activity">
    <reaction evidence="9">
        <text>S-methyl-5'-thioadenosine + phosphate = 5-(methylsulfanyl)-alpha-D-ribose 1-phosphate + adenine</text>
        <dbReference type="Rhea" id="RHEA:11852"/>
        <dbReference type="ChEBI" id="CHEBI:16708"/>
        <dbReference type="ChEBI" id="CHEBI:17509"/>
        <dbReference type="ChEBI" id="CHEBI:43474"/>
        <dbReference type="ChEBI" id="CHEBI:58533"/>
        <dbReference type="EC" id="2.4.2.28"/>
    </reaction>
    <physiologicalReaction direction="left-to-right" evidence="9">
        <dbReference type="Rhea" id="RHEA:11853"/>
    </physiologicalReaction>
</comment>
<dbReference type="InterPro" id="IPR011324">
    <property type="entry name" value="Cytotoxic_necrot_fac-like_cat"/>
</dbReference>
<dbReference type="GO" id="GO:0005507">
    <property type="term" value="F:copper ion binding"/>
    <property type="evidence" value="ECO:0007669"/>
    <property type="project" value="TreeGrafter"/>
</dbReference>
<dbReference type="CDD" id="cd16833">
    <property type="entry name" value="YfiH"/>
    <property type="match status" value="1"/>
</dbReference>
<evidence type="ECO:0000256" key="5">
    <source>
        <dbReference type="ARBA" id="ARBA00022801"/>
    </source>
</evidence>
<keyword evidence="3" id="KW-0808">Transferase</keyword>
<dbReference type="Proteomes" id="UP000288012">
    <property type="component" value="Unassembled WGS sequence"/>
</dbReference>
<evidence type="ECO:0000256" key="4">
    <source>
        <dbReference type="ARBA" id="ARBA00022723"/>
    </source>
</evidence>
<proteinExistence type="inferred from homology"/>
<comment type="caution">
    <text evidence="11">The sequence shown here is derived from an EMBL/GenBank/DDBJ whole genome shotgun (WGS) entry which is preliminary data.</text>
</comment>
<evidence type="ECO:0000256" key="8">
    <source>
        <dbReference type="ARBA" id="ARBA00048968"/>
    </source>
</evidence>
<gene>
    <name evidence="11" type="primary">pgeF</name>
    <name evidence="11" type="ORF">EKM59_05880</name>
</gene>
<comment type="catalytic activity">
    <reaction evidence="8">
        <text>adenosine + phosphate = alpha-D-ribose 1-phosphate + adenine</text>
        <dbReference type="Rhea" id="RHEA:27642"/>
        <dbReference type="ChEBI" id="CHEBI:16335"/>
        <dbReference type="ChEBI" id="CHEBI:16708"/>
        <dbReference type="ChEBI" id="CHEBI:43474"/>
        <dbReference type="ChEBI" id="CHEBI:57720"/>
        <dbReference type="EC" id="2.4.2.1"/>
    </reaction>
    <physiologicalReaction direction="left-to-right" evidence="8">
        <dbReference type="Rhea" id="RHEA:27643"/>
    </physiologicalReaction>
</comment>
<sequence length="243" mass="27395">MFYLIADWPAPHHIGAVTTTRHEGESQLPYAGNNIALHVGDNSMHVQCNRQALQQRLRLPATPVWLEQTHSTRCVVVEDEATRNADAAVTRNKNYPLAIMTADCLPVILCNREGTEIAAVHCGWRGLVGGILENTLGKMHSRAEDILAWLGPAICCQCFEVGREVLEVYADRYPYTQNTFVQKGEKWLANLAKMAELILNAQGVKAVYSSNACTFELERHFYSYRRQTQTGRMATLIWFKQDT</sequence>
<dbReference type="InterPro" id="IPR003730">
    <property type="entry name" value="Cu_polyphenol_OxRdtase"/>
</dbReference>
<keyword evidence="4" id="KW-0479">Metal-binding</keyword>
<dbReference type="Pfam" id="PF02578">
    <property type="entry name" value="Cu-oxidase_4"/>
    <property type="match status" value="1"/>
</dbReference>
<keyword evidence="6" id="KW-0862">Zinc</keyword>
<evidence type="ECO:0000256" key="10">
    <source>
        <dbReference type="RuleBase" id="RU361274"/>
    </source>
</evidence>
<dbReference type="EMBL" id="RZGR01000014">
    <property type="protein sequence ID" value="RUQ88202.1"/>
    <property type="molecule type" value="Genomic_DNA"/>
</dbReference>
<evidence type="ECO:0000256" key="6">
    <source>
        <dbReference type="ARBA" id="ARBA00022833"/>
    </source>
</evidence>
<evidence type="ECO:0000313" key="11">
    <source>
        <dbReference type="EMBL" id="RUQ88202.1"/>
    </source>
</evidence>
<dbReference type="NCBIfam" id="TIGR00726">
    <property type="entry name" value="peptidoglycan editing factor PgeF"/>
    <property type="match status" value="1"/>
</dbReference>
<evidence type="ECO:0000313" key="12">
    <source>
        <dbReference type="Proteomes" id="UP000288012"/>
    </source>
</evidence>
<protein>
    <recommendedName>
        <fullName evidence="10">Purine nucleoside phosphorylase</fullName>
    </recommendedName>
</protein>
<keyword evidence="12" id="KW-1185">Reference proteome</keyword>
<evidence type="ECO:0000256" key="7">
    <source>
        <dbReference type="ARBA" id="ARBA00047989"/>
    </source>
</evidence>
<evidence type="ECO:0000256" key="1">
    <source>
        <dbReference type="ARBA" id="ARBA00000553"/>
    </source>
</evidence>